<evidence type="ECO:0000256" key="1">
    <source>
        <dbReference type="ARBA" id="ARBA00022884"/>
    </source>
</evidence>
<proteinExistence type="predicted"/>
<organism evidence="5 6">
    <name type="scientific">Aphis gossypii</name>
    <name type="common">Cotton aphid</name>
    <dbReference type="NCBI Taxonomy" id="80765"/>
    <lineage>
        <taxon>Eukaryota</taxon>
        <taxon>Metazoa</taxon>
        <taxon>Ecdysozoa</taxon>
        <taxon>Arthropoda</taxon>
        <taxon>Hexapoda</taxon>
        <taxon>Insecta</taxon>
        <taxon>Pterygota</taxon>
        <taxon>Neoptera</taxon>
        <taxon>Paraneoptera</taxon>
        <taxon>Hemiptera</taxon>
        <taxon>Sternorrhyncha</taxon>
        <taxon>Aphidomorpha</taxon>
        <taxon>Aphidoidea</taxon>
        <taxon>Aphididae</taxon>
        <taxon>Aphidini</taxon>
        <taxon>Aphis</taxon>
        <taxon>Aphis</taxon>
    </lineage>
</organism>
<dbReference type="Proteomes" id="UP001154329">
    <property type="component" value="Chromosome 4"/>
</dbReference>
<reference evidence="5" key="2">
    <citation type="submission" date="2022-10" db="EMBL/GenBank/DDBJ databases">
        <authorList>
            <consortium name="ENA_rothamsted_submissions"/>
            <consortium name="culmorum"/>
            <person name="King R."/>
        </authorList>
    </citation>
    <scope>NUCLEOTIDE SEQUENCE</scope>
</reference>
<evidence type="ECO:0000313" key="6">
    <source>
        <dbReference type="Proteomes" id="UP001154329"/>
    </source>
</evidence>
<sequence length="638" mass="71184">MSQMKRGRKVTYTSIEERYQHLELSTLQQQTFRYNNHNVADKRVGSTMVPNRIFVGGLSNGTSEQDLRNFFSIYGEVKVVKIVKDKAGALKGFGFITFGSEEEVKKIIDAGPVLIFKDKRINIAPAYEKDNKSNYDSNNSPQQQSHLMSYSSQVQQYSVPPLPTPAQPMLAPVMYTYQNGMAFFNMPINGNAPVTPQPPGPPNSSSTESLPNVYAAPYGTQNATSMQGYSGQPIFYPNPVPQVLVQQAYPNLPVSSVCNSTQGSKVLFSVPCDTPYYSGNQMSSMIPAPDMAYPMPIMSPYMPYMVATSDGGYPYYDPVMENIQVVHQPVFTEQCTNPRPPSSDTSVGQAQVITTNQFVSLMSVVRNDEEKPQTYTSEPQQLCLTPVISLAEPPPQTVSQPIVSKPPTTSSSPPDPEKSDQSPNQLLMTQIQYNIRHPPPSINTRPEQKDCAKQRGDANQYQSNNNNLSIKNNNDYMKNGPKKYLEARTFYKTGPTTIPHPRHTNTTGPMVNSSFTSPFFVPNTNFRHRFPKMHYPAVPQVMLNPNYPYHNQGNVRPSNGHQMFNNRGARYGGGNNYQNNKKNYNSYKGNRINRYTSDQGDNPEVSSSEDCRTDQLTSVDMGPPQVEGICSDMRSMAI</sequence>
<feature type="domain" description="RRM" evidence="4">
    <location>
        <begin position="51"/>
        <end position="128"/>
    </location>
</feature>
<evidence type="ECO:0000256" key="2">
    <source>
        <dbReference type="PROSITE-ProRule" id="PRU00176"/>
    </source>
</evidence>
<feature type="compositionally biased region" description="Low complexity" evidence="3">
    <location>
        <begin position="464"/>
        <end position="474"/>
    </location>
</feature>
<feature type="region of interest" description="Disordered" evidence="3">
    <location>
        <begin position="436"/>
        <end position="480"/>
    </location>
</feature>
<dbReference type="InterPro" id="IPR000504">
    <property type="entry name" value="RRM_dom"/>
</dbReference>
<keyword evidence="6" id="KW-1185">Reference proteome</keyword>
<dbReference type="Pfam" id="PF00076">
    <property type="entry name" value="RRM_1"/>
    <property type="match status" value="1"/>
</dbReference>
<reference evidence="5" key="1">
    <citation type="submission" date="2022-02" db="EMBL/GenBank/DDBJ databases">
        <authorList>
            <person name="King R."/>
        </authorList>
    </citation>
    <scope>NUCLEOTIDE SEQUENCE</scope>
</reference>
<feature type="compositionally biased region" description="Basic and acidic residues" evidence="3">
    <location>
        <begin position="446"/>
        <end position="456"/>
    </location>
</feature>
<feature type="region of interest" description="Disordered" evidence="3">
    <location>
        <begin position="391"/>
        <end position="422"/>
    </location>
</feature>
<feature type="region of interest" description="Disordered" evidence="3">
    <location>
        <begin position="565"/>
        <end position="638"/>
    </location>
</feature>
<accession>A0A9P0JJF1</accession>
<dbReference type="GO" id="GO:0003723">
    <property type="term" value="F:RNA binding"/>
    <property type="evidence" value="ECO:0007669"/>
    <property type="project" value="UniProtKB-UniRule"/>
</dbReference>
<dbReference type="InterPro" id="IPR035979">
    <property type="entry name" value="RBD_domain_sf"/>
</dbReference>
<protein>
    <recommendedName>
        <fullName evidence="4">RRM domain-containing protein</fullName>
    </recommendedName>
</protein>
<feature type="region of interest" description="Disordered" evidence="3">
    <location>
        <begin position="128"/>
        <end position="150"/>
    </location>
</feature>
<keyword evidence="1 2" id="KW-0694">RNA-binding</keyword>
<gene>
    <name evidence="5" type="ORF">APHIGO_LOCUS10874</name>
</gene>
<evidence type="ECO:0000313" key="5">
    <source>
        <dbReference type="EMBL" id="CAH1737315.1"/>
    </source>
</evidence>
<dbReference type="SUPFAM" id="SSF54928">
    <property type="entry name" value="RNA-binding domain, RBD"/>
    <property type="match status" value="1"/>
</dbReference>
<name>A0A9P0JJF1_APHGO</name>
<dbReference type="InterPro" id="IPR012677">
    <property type="entry name" value="Nucleotide-bd_a/b_plait_sf"/>
</dbReference>
<dbReference type="SMART" id="SM00360">
    <property type="entry name" value="RRM"/>
    <property type="match status" value="1"/>
</dbReference>
<feature type="compositionally biased region" description="Low complexity" evidence="3">
    <location>
        <begin position="576"/>
        <end position="590"/>
    </location>
</feature>
<dbReference type="Gene3D" id="3.30.70.330">
    <property type="match status" value="1"/>
</dbReference>
<dbReference type="AlphaFoldDB" id="A0A9P0JJF1"/>
<dbReference type="PROSITE" id="PS50102">
    <property type="entry name" value="RRM"/>
    <property type="match status" value="1"/>
</dbReference>
<dbReference type="EMBL" id="OU899037">
    <property type="protein sequence ID" value="CAH1737315.1"/>
    <property type="molecule type" value="Genomic_DNA"/>
</dbReference>
<evidence type="ECO:0000256" key="3">
    <source>
        <dbReference type="SAM" id="MobiDB-lite"/>
    </source>
</evidence>
<evidence type="ECO:0000259" key="4">
    <source>
        <dbReference type="PROSITE" id="PS50102"/>
    </source>
</evidence>
<dbReference type="PANTHER" id="PTHR48027">
    <property type="entry name" value="HETEROGENEOUS NUCLEAR RIBONUCLEOPROTEIN 87F-RELATED"/>
    <property type="match status" value="1"/>
</dbReference>
<dbReference type="InterPro" id="IPR052462">
    <property type="entry name" value="SLIRP/GR-RBP-like"/>
</dbReference>
<feature type="compositionally biased region" description="Polar residues" evidence="3">
    <location>
        <begin position="593"/>
        <end position="618"/>
    </location>
</feature>